<evidence type="ECO:0000256" key="4">
    <source>
        <dbReference type="ARBA" id="ARBA00013858"/>
    </source>
</evidence>
<reference evidence="12" key="1">
    <citation type="submission" date="2012-06" db="EMBL/GenBank/DDBJ databases">
        <title>Complete sequence of chromosome of Desulfomonile tiedjei DSM 6799.</title>
        <authorList>
            <person name="Lucas S."/>
            <person name="Copeland A."/>
            <person name="Lapidus A."/>
            <person name="Glavina del Rio T."/>
            <person name="Dalin E."/>
            <person name="Tice H."/>
            <person name="Bruce D."/>
            <person name="Goodwin L."/>
            <person name="Pitluck S."/>
            <person name="Peters L."/>
            <person name="Ovchinnikova G."/>
            <person name="Zeytun A."/>
            <person name="Lu M."/>
            <person name="Kyrpides N."/>
            <person name="Mavromatis K."/>
            <person name="Ivanova N."/>
            <person name="Brettin T."/>
            <person name="Detter J.C."/>
            <person name="Han C."/>
            <person name="Larimer F."/>
            <person name="Land M."/>
            <person name="Hauser L."/>
            <person name="Markowitz V."/>
            <person name="Cheng J.-F."/>
            <person name="Hugenholtz P."/>
            <person name="Woyke T."/>
            <person name="Wu D."/>
            <person name="Spring S."/>
            <person name="Schroeder M."/>
            <person name="Brambilla E."/>
            <person name="Klenk H.-P."/>
            <person name="Eisen J.A."/>
        </authorList>
    </citation>
    <scope>NUCLEOTIDE SEQUENCE [LARGE SCALE GENOMIC DNA]</scope>
    <source>
        <strain evidence="12">ATCC 49306 / DSM 6799 / DCB-1</strain>
    </source>
</reference>
<evidence type="ECO:0000256" key="7">
    <source>
        <dbReference type="ARBA" id="ARBA00030407"/>
    </source>
</evidence>
<evidence type="ECO:0000256" key="5">
    <source>
        <dbReference type="ARBA" id="ARBA00026066"/>
    </source>
</evidence>
<comment type="pathway">
    <text evidence="1">Cofactor biosynthesis; molybdopterin biosynthesis.</text>
</comment>
<dbReference type="Pfam" id="PF02391">
    <property type="entry name" value="MoaE"/>
    <property type="match status" value="1"/>
</dbReference>
<dbReference type="Proteomes" id="UP000006055">
    <property type="component" value="Chromosome"/>
</dbReference>
<comment type="catalytic activity">
    <reaction evidence="10">
        <text>2 [molybdopterin-synthase sulfur-carrier protein]-C-terminal-Gly-aminoethanethioate + cyclic pyranopterin phosphate + H2O = molybdopterin + 2 [molybdopterin-synthase sulfur-carrier protein]-C-terminal Gly-Gly + 2 H(+)</text>
        <dbReference type="Rhea" id="RHEA:26333"/>
        <dbReference type="Rhea" id="RHEA-COMP:12202"/>
        <dbReference type="Rhea" id="RHEA-COMP:19907"/>
        <dbReference type="ChEBI" id="CHEBI:15377"/>
        <dbReference type="ChEBI" id="CHEBI:15378"/>
        <dbReference type="ChEBI" id="CHEBI:58698"/>
        <dbReference type="ChEBI" id="CHEBI:59648"/>
        <dbReference type="ChEBI" id="CHEBI:90778"/>
        <dbReference type="ChEBI" id="CHEBI:232372"/>
        <dbReference type="EC" id="2.8.1.12"/>
    </reaction>
</comment>
<gene>
    <name evidence="11" type="ordered locus">Desti_5020</name>
</gene>
<dbReference type="UniPathway" id="UPA00344"/>
<evidence type="ECO:0000313" key="11">
    <source>
        <dbReference type="EMBL" id="AFM27631.1"/>
    </source>
</evidence>
<dbReference type="STRING" id="706587.Desti_5020"/>
<dbReference type="GO" id="GO:0030366">
    <property type="term" value="F:molybdopterin synthase activity"/>
    <property type="evidence" value="ECO:0007669"/>
    <property type="project" value="UniProtKB-EC"/>
</dbReference>
<evidence type="ECO:0000256" key="2">
    <source>
        <dbReference type="ARBA" id="ARBA00005426"/>
    </source>
</evidence>
<dbReference type="eggNOG" id="COG0314">
    <property type="taxonomic scope" value="Bacteria"/>
</dbReference>
<proteinExistence type="inferred from homology"/>
<evidence type="ECO:0000313" key="12">
    <source>
        <dbReference type="Proteomes" id="UP000006055"/>
    </source>
</evidence>
<evidence type="ECO:0000256" key="6">
    <source>
        <dbReference type="ARBA" id="ARBA00029745"/>
    </source>
</evidence>
<dbReference type="GO" id="GO:0006777">
    <property type="term" value="P:Mo-molybdopterin cofactor biosynthetic process"/>
    <property type="evidence" value="ECO:0007669"/>
    <property type="project" value="InterPro"/>
</dbReference>
<dbReference type="EMBL" id="CP003360">
    <property type="protein sequence ID" value="AFM27631.1"/>
    <property type="molecule type" value="Genomic_DNA"/>
</dbReference>
<dbReference type="PATRIC" id="fig|706587.4.peg.5679"/>
<dbReference type="SUPFAM" id="SSF54690">
    <property type="entry name" value="Molybdopterin synthase subunit MoaE"/>
    <property type="match status" value="1"/>
</dbReference>
<accession>I4CDJ0</accession>
<comment type="subunit">
    <text evidence="5">Heterotetramer of 2 MoaD subunits and 2 MoaE subunits. Also stable as homodimer. The enzyme changes between these two forms during catalysis.</text>
</comment>
<evidence type="ECO:0000256" key="1">
    <source>
        <dbReference type="ARBA" id="ARBA00005046"/>
    </source>
</evidence>
<dbReference type="InterPro" id="IPR036563">
    <property type="entry name" value="MoaE_sf"/>
</dbReference>
<dbReference type="InterPro" id="IPR003448">
    <property type="entry name" value="Mopterin_biosynth_MoaE"/>
</dbReference>
<evidence type="ECO:0000256" key="3">
    <source>
        <dbReference type="ARBA" id="ARBA00011950"/>
    </source>
</evidence>
<dbReference type="Gene3D" id="3.90.1170.40">
    <property type="entry name" value="Molybdopterin biosynthesis MoaE subunit"/>
    <property type="match status" value="1"/>
</dbReference>
<organism evidence="11 12">
    <name type="scientific">Desulfomonile tiedjei (strain ATCC 49306 / DSM 6799 / DCB-1)</name>
    <dbReference type="NCBI Taxonomy" id="706587"/>
    <lineage>
        <taxon>Bacteria</taxon>
        <taxon>Pseudomonadati</taxon>
        <taxon>Thermodesulfobacteriota</taxon>
        <taxon>Desulfomonilia</taxon>
        <taxon>Desulfomonilales</taxon>
        <taxon>Desulfomonilaceae</taxon>
        <taxon>Desulfomonile</taxon>
    </lineage>
</organism>
<comment type="similarity">
    <text evidence="2">Belongs to the MoaE family.</text>
</comment>
<keyword evidence="12" id="KW-1185">Reference proteome</keyword>
<name>I4CDJ0_DESTA</name>
<dbReference type="KEGG" id="dti:Desti_5020"/>
<dbReference type="RefSeq" id="WP_014812734.1">
    <property type="nucleotide sequence ID" value="NC_018025.1"/>
</dbReference>
<evidence type="ECO:0000256" key="10">
    <source>
        <dbReference type="ARBA" id="ARBA00049878"/>
    </source>
</evidence>
<sequence>MPDRKSLEHLIAEVKAHPHIGRAGMILCHNGIVREFARSDGRTVTGMEVAPNYTSIENIRKWAESQPGIVAVAIQAMEGELRVGDDLLYIVVAGDIRENVFTVLRETLERVKAEGVQKTEHYAD</sequence>
<dbReference type="AlphaFoldDB" id="I4CDJ0"/>
<protein>
    <recommendedName>
        <fullName evidence="4">Molybdopterin synthase catalytic subunit</fullName>
        <ecNumber evidence="3">2.8.1.12</ecNumber>
    </recommendedName>
    <alternativeName>
        <fullName evidence="8">MPT synthase subunit 2</fullName>
    </alternativeName>
    <alternativeName>
        <fullName evidence="6">Molybdenum cofactor biosynthesis protein E</fullName>
    </alternativeName>
    <alternativeName>
        <fullName evidence="7">Molybdopterin-converting factor large subunit</fullName>
    </alternativeName>
    <alternativeName>
        <fullName evidence="9">Molybdopterin-converting factor subunit 2</fullName>
    </alternativeName>
</protein>
<evidence type="ECO:0000256" key="8">
    <source>
        <dbReference type="ARBA" id="ARBA00030781"/>
    </source>
</evidence>
<evidence type="ECO:0000256" key="9">
    <source>
        <dbReference type="ARBA" id="ARBA00032474"/>
    </source>
</evidence>
<dbReference type="EC" id="2.8.1.12" evidence="3"/>
<dbReference type="HOGENOM" id="CLU_153736_0_0_7"/>